<reference evidence="4" key="2">
    <citation type="submission" date="2020-09" db="EMBL/GenBank/DDBJ databases">
        <authorList>
            <person name="Yu Y."/>
        </authorList>
    </citation>
    <scope>NUCLEOTIDE SEQUENCE</scope>
    <source>
        <strain evidence="4">KCTC 49039</strain>
    </source>
</reference>
<keyword evidence="4" id="KW-0012">Acyltransferase</keyword>
<dbReference type="InterPro" id="IPR050879">
    <property type="entry name" value="Acyltransferase_3"/>
</dbReference>
<dbReference type="PANTHER" id="PTHR23028">
    <property type="entry name" value="ACETYLTRANSFERASE"/>
    <property type="match status" value="1"/>
</dbReference>
<evidence type="ECO:0000259" key="3">
    <source>
        <dbReference type="Pfam" id="PF19040"/>
    </source>
</evidence>
<comment type="caution">
    <text evidence="4">The sequence shown here is derived from an EMBL/GenBank/DDBJ whole genome shotgun (WGS) entry which is preliminary data.</text>
</comment>
<accession>A0A927IZU5</accession>
<feature type="transmembrane region" description="Helical" evidence="1">
    <location>
        <begin position="325"/>
        <end position="344"/>
    </location>
</feature>
<feature type="transmembrane region" description="Helical" evidence="1">
    <location>
        <begin position="266"/>
        <end position="285"/>
    </location>
</feature>
<keyword evidence="5" id="KW-1185">Reference proteome</keyword>
<feature type="transmembrane region" description="Helical" evidence="1">
    <location>
        <begin position="365"/>
        <end position="386"/>
    </location>
</feature>
<keyword evidence="4" id="KW-0808">Transferase</keyword>
<organism evidence="4 5">
    <name type="scientific">Cellulosimicrobium arenosum</name>
    <dbReference type="NCBI Taxonomy" id="2708133"/>
    <lineage>
        <taxon>Bacteria</taxon>
        <taxon>Bacillati</taxon>
        <taxon>Actinomycetota</taxon>
        <taxon>Actinomycetes</taxon>
        <taxon>Micrococcales</taxon>
        <taxon>Promicromonosporaceae</taxon>
        <taxon>Cellulosimicrobium</taxon>
    </lineage>
</organism>
<feature type="transmembrane region" description="Helical" evidence="1">
    <location>
        <begin position="144"/>
        <end position="167"/>
    </location>
</feature>
<keyword evidence="1" id="KW-1133">Transmembrane helix</keyword>
<dbReference type="AlphaFoldDB" id="A0A927IZU5"/>
<evidence type="ECO:0000256" key="1">
    <source>
        <dbReference type="SAM" id="Phobius"/>
    </source>
</evidence>
<feature type="domain" description="Acyltransferase 3" evidence="2">
    <location>
        <begin position="16"/>
        <end position="344"/>
    </location>
</feature>
<feature type="transmembrane region" description="Helical" evidence="1">
    <location>
        <begin position="179"/>
        <end position="199"/>
    </location>
</feature>
<feature type="transmembrane region" description="Helical" evidence="1">
    <location>
        <begin position="20"/>
        <end position="36"/>
    </location>
</feature>
<reference evidence="4" key="1">
    <citation type="journal article" date="2018" name="Curr. Microbiol.">
        <title>Cellulosimicrobium arenosum sp. nov., Isolated from Marine Sediment Sand.</title>
        <authorList>
            <person name="Oh M."/>
            <person name="Kim J.H."/>
            <person name="Yoon J.H."/>
            <person name="Schumann P."/>
            <person name="Kim W."/>
        </authorList>
    </citation>
    <scope>NUCLEOTIDE SEQUENCE</scope>
    <source>
        <strain evidence="4">KCTC 49039</strain>
    </source>
</reference>
<dbReference type="EMBL" id="JACYHB010000005">
    <property type="protein sequence ID" value="MBD8078925.1"/>
    <property type="molecule type" value="Genomic_DNA"/>
</dbReference>
<dbReference type="RefSeq" id="WP_191828521.1">
    <property type="nucleotide sequence ID" value="NZ_JACYHB010000005.1"/>
</dbReference>
<keyword evidence="1" id="KW-0472">Membrane</keyword>
<dbReference type="GO" id="GO:0009103">
    <property type="term" value="P:lipopolysaccharide biosynthetic process"/>
    <property type="evidence" value="ECO:0007669"/>
    <property type="project" value="TreeGrafter"/>
</dbReference>
<dbReference type="PANTHER" id="PTHR23028:SF53">
    <property type="entry name" value="ACYL_TRANSF_3 DOMAIN-CONTAINING PROTEIN"/>
    <property type="match status" value="1"/>
</dbReference>
<dbReference type="Pfam" id="PF01757">
    <property type="entry name" value="Acyl_transf_3"/>
    <property type="match status" value="1"/>
</dbReference>
<dbReference type="Proteomes" id="UP000610846">
    <property type="component" value="Unassembled WGS sequence"/>
</dbReference>
<name>A0A927IZU5_9MICO</name>
<feature type="transmembrane region" description="Helical" evidence="1">
    <location>
        <begin position="42"/>
        <end position="60"/>
    </location>
</feature>
<sequence length="687" mass="73716">MPSSLAETSPRRRYVAELQGLRGLALLLVVVFHLFGQGRVSGGVDVFLVVSAFLCTLTVTSRLDDGTFAPSRQVGRTFWRLLPLSLLVLAVVALLTALVLPATRWPGIAQQVAASAVGLENWELVRTGLSYGGAGPSANPLQHFWSLSVQLQFLVVWPLVLLGVHRFARRTGVPARRAVAGLVGAMTLLSFAHAAVTSVTDQDVAYYSTFTRFWELGIGAALALVFPYLRLPRRLGGVLVVGGLLLLVTCGFVLDGGSLFPGPWALWPVGAASLVIVGSAGGSPLARRLLDNRPWRVVADSSYALYLWHWPVMVFYLAYRFHLELGYRGAVLVLLVSCALAWATTRLVERPLRSTFSRIAPRRSILVVAAACLTVALGGLGVTTSIHTKVQDELVLAADRSTYVGARALHEGADGGEQPPRPAPELAAFDKPVDDSCVQSHLDAPRYDAVVRCPLTTGAQDAPRLALVGGSHIEQWIPAAVAVAERHGWSVTAMIKHGCRLGVETPSPPDRPACGRWSANAMEELTSEPPDLVLLSGTWTGTSGVERPPDEGQILAWDELVLEGVDVVALRDTPRFAWSVPECLLENGTPDPCAKHRDLVYAEWSTVRAPATDAHQLDVSELFCSARACSAVIGNVVAYQDRDHLTATYARTLTGALDAELQELGLSIHVEGPEPGSVTKVPTESPG</sequence>
<dbReference type="GO" id="GO:0016020">
    <property type="term" value="C:membrane"/>
    <property type="evidence" value="ECO:0007669"/>
    <property type="project" value="TreeGrafter"/>
</dbReference>
<evidence type="ECO:0000313" key="5">
    <source>
        <dbReference type="Proteomes" id="UP000610846"/>
    </source>
</evidence>
<dbReference type="GO" id="GO:0016747">
    <property type="term" value="F:acyltransferase activity, transferring groups other than amino-acyl groups"/>
    <property type="evidence" value="ECO:0007669"/>
    <property type="project" value="InterPro"/>
</dbReference>
<feature type="domain" description="SGNH" evidence="3">
    <location>
        <begin position="448"/>
        <end position="657"/>
    </location>
</feature>
<protein>
    <submittedName>
        <fullName evidence="4">Acyltransferase</fullName>
    </submittedName>
</protein>
<feature type="transmembrane region" description="Helical" evidence="1">
    <location>
        <begin position="297"/>
        <end position="319"/>
    </location>
</feature>
<dbReference type="Pfam" id="PF19040">
    <property type="entry name" value="SGNH"/>
    <property type="match status" value="1"/>
</dbReference>
<dbReference type="InterPro" id="IPR002656">
    <property type="entry name" value="Acyl_transf_3_dom"/>
</dbReference>
<evidence type="ECO:0000259" key="2">
    <source>
        <dbReference type="Pfam" id="PF01757"/>
    </source>
</evidence>
<gene>
    <name evidence="4" type="ORF">IF651_07630</name>
</gene>
<feature type="transmembrane region" description="Helical" evidence="1">
    <location>
        <begin position="211"/>
        <end position="229"/>
    </location>
</feature>
<evidence type="ECO:0000313" key="4">
    <source>
        <dbReference type="EMBL" id="MBD8078925.1"/>
    </source>
</evidence>
<proteinExistence type="predicted"/>
<feature type="transmembrane region" description="Helical" evidence="1">
    <location>
        <begin position="81"/>
        <end position="100"/>
    </location>
</feature>
<keyword evidence="1" id="KW-0812">Transmembrane</keyword>
<feature type="transmembrane region" description="Helical" evidence="1">
    <location>
        <begin position="236"/>
        <end position="254"/>
    </location>
</feature>
<dbReference type="InterPro" id="IPR043968">
    <property type="entry name" value="SGNH"/>
</dbReference>